<gene>
    <name evidence="2" type="ORF">AGLY_004786</name>
</gene>
<reference evidence="2 3" key="1">
    <citation type="submission" date="2019-08" db="EMBL/GenBank/DDBJ databases">
        <title>The genome of the soybean aphid Biotype 1, its phylome, world population structure and adaptation to the North American continent.</title>
        <authorList>
            <person name="Giordano R."/>
            <person name="Donthu R.K."/>
            <person name="Hernandez A.G."/>
            <person name="Wright C.L."/>
            <person name="Zimin A.V."/>
        </authorList>
    </citation>
    <scope>NUCLEOTIDE SEQUENCE [LARGE SCALE GENOMIC DNA]</scope>
    <source>
        <tissue evidence="2">Whole aphids</tissue>
    </source>
</reference>
<keyword evidence="1" id="KW-1133">Transmembrane helix</keyword>
<protein>
    <submittedName>
        <fullName evidence="2">Uncharacterized protein</fullName>
    </submittedName>
</protein>
<name>A0A6G0TV98_APHGL</name>
<keyword evidence="3" id="KW-1185">Reference proteome</keyword>
<evidence type="ECO:0000313" key="2">
    <source>
        <dbReference type="EMBL" id="KAE9539534.1"/>
    </source>
</evidence>
<comment type="caution">
    <text evidence="2">The sequence shown here is derived from an EMBL/GenBank/DDBJ whole genome shotgun (WGS) entry which is preliminary data.</text>
</comment>
<organism evidence="2 3">
    <name type="scientific">Aphis glycines</name>
    <name type="common">Soybean aphid</name>
    <dbReference type="NCBI Taxonomy" id="307491"/>
    <lineage>
        <taxon>Eukaryota</taxon>
        <taxon>Metazoa</taxon>
        <taxon>Ecdysozoa</taxon>
        <taxon>Arthropoda</taxon>
        <taxon>Hexapoda</taxon>
        <taxon>Insecta</taxon>
        <taxon>Pterygota</taxon>
        <taxon>Neoptera</taxon>
        <taxon>Paraneoptera</taxon>
        <taxon>Hemiptera</taxon>
        <taxon>Sternorrhyncha</taxon>
        <taxon>Aphidomorpha</taxon>
        <taxon>Aphidoidea</taxon>
        <taxon>Aphididae</taxon>
        <taxon>Aphidini</taxon>
        <taxon>Aphis</taxon>
        <taxon>Aphis</taxon>
    </lineage>
</organism>
<dbReference type="Proteomes" id="UP000475862">
    <property type="component" value="Unassembled WGS sequence"/>
</dbReference>
<evidence type="ECO:0000256" key="1">
    <source>
        <dbReference type="SAM" id="Phobius"/>
    </source>
</evidence>
<feature type="transmembrane region" description="Helical" evidence="1">
    <location>
        <begin position="17"/>
        <end position="35"/>
    </location>
</feature>
<proteinExistence type="predicted"/>
<dbReference type="EMBL" id="VYZN01000014">
    <property type="protein sequence ID" value="KAE9539534.1"/>
    <property type="molecule type" value="Genomic_DNA"/>
</dbReference>
<evidence type="ECO:0000313" key="3">
    <source>
        <dbReference type="Proteomes" id="UP000475862"/>
    </source>
</evidence>
<sequence>MVPDQCDRNQSLKSCPFLFVPIHFALPLNFFGHLYNLRRTPILICNICQALLLWICISNNIILYCVDIYNVQNGNAYNIMFACTISRFDVQSLCIIIIINYRLSAPVIVEYGVADGVIIGVRLCRVNELTFSDALSMKNCIVPKIKLVSGAGVTSNLEGLLSLFSLLLLSTSSSLSCASFCHLATTCIRLSLPTCLSISFINSIRGTDPNKIIESEIRHNTSLILPGLSTNGNTLRTLFSLSTFFKSL</sequence>
<accession>A0A6G0TV98</accession>
<feature type="transmembrane region" description="Helical" evidence="1">
    <location>
        <begin position="42"/>
        <end position="64"/>
    </location>
</feature>
<keyword evidence="1" id="KW-0472">Membrane</keyword>
<dbReference type="AlphaFoldDB" id="A0A6G0TV98"/>
<keyword evidence="1" id="KW-0812">Transmembrane</keyword>